<keyword evidence="3" id="KW-1185">Reference proteome</keyword>
<dbReference type="EMBL" id="AGWA01000007">
    <property type="protein sequence ID" value="ENN91204.1"/>
    <property type="molecule type" value="Genomic_DNA"/>
</dbReference>
<dbReference type="STRING" id="1094491.BBbe_08990"/>
<evidence type="ECO:0008006" key="4">
    <source>
        <dbReference type="Google" id="ProtNLM"/>
    </source>
</evidence>
<accession>N6UFA6</accession>
<protein>
    <recommendedName>
        <fullName evidence="4">Cell division protein FtsL</fullName>
    </recommendedName>
</protein>
<keyword evidence="1" id="KW-0812">Transmembrane</keyword>
<feature type="transmembrane region" description="Helical" evidence="1">
    <location>
        <begin position="6"/>
        <end position="25"/>
    </location>
</feature>
<comment type="caution">
    <text evidence="2">The sequence shown here is derived from an EMBL/GenBank/DDBJ whole genome shotgun (WGS) entry which is preliminary data.</text>
</comment>
<sequence>MTVFRTLDIVLVTIMICMAAITYRVKYDVQKQISEVYRLEREITAEKNMVRLLHAEWATMIEPLRMQRLAEYYQKELGLKIIQPRQIVELKDIPIRLYDQIDELIKKNTFEGDKAFLAKNHISQNGDVIQKGVQ</sequence>
<proteinExistence type="predicted"/>
<reference evidence="2 3" key="1">
    <citation type="journal article" date="2013" name="PLoS Genet.">
        <title>A gene transfer agent and a dynamic repertoire of secretion systems hold the keys to the explosive radiation of the emerging pathogen Bartonella.</title>
        <authorList>
            <person name="Guy L."/>
            <person name="Nystedt B."/>
            <person name="Toft C."/>
            <person name="Zaremba-Niedzwiedzka K."/>
            <person name="Berglund E.C."/>
            <person name="Granberg F."/>
            <person name="Naslund K."/>
            <person name="Eriksson A.S."/>
            <person name="Andersson S.G."/>
        </authorList>
    </citation>
    <scope>NUCLEOTIDE SEQUENCE [LARGE SCALE GENOMIC DNA]</scope>
    <source>
        <strain evidence="2 3">91-4</strain>
    </source>
</reference>
<dbReference type="Proteomes" id="UP000014038">
    <property type="component" value="Chromosome"/>
</dbReference>
<dbReference type="PATRIC" id="fig|1094491.5.peg.969"/>
<dbReference type="AlphaFoldDB" id="N6UFA6"/>
<keyword evidence="1" id="KW-0472">Membrane</keyword>
<dbReference type="RefSeq" id="WP_010701414.1">
    <property type="nucleotide sequence ID" value="NZ_CM001844.1"/>
</dbReference>
<evidence type="ECO:0000256" key="1">
    <source>
        <dbReference type="SAM" id="Phobius"/>
    </source>
</evidence>
<evidence type="ECO:0000313" key="3">
    <source>
        <dbReference type="Proteomes" id="UP000014038"/>
    </source>
</evidence>
<organism evidence="2 3">
    <name type="scientific">Bartonella bovis 91-4</name>
    <dbReference type="NCBI Taxonomy" id="1094491"/>
    <lineage>
        <taxon>Bacteria</taxon>
        <taxon>Pseudomonadati</taxon>
        <taxon>Pseudomonadota</taxon>
        <taxon>Alphaproteobacteria</taxon>
        <taxon>Hyphomicrobiales</taxon>
        <taxon>Bartonellaceae</taxon>
        <taxon>Bartonella</taxon>
    </lineage>
</organism>
<evidence type="ECO:0000313" key="2">
    <source>
        <dbReference type="EMBL" id="ENN91204.1"/>
    </source>
</evidence>
<dbReference type="HOGENOM" id="CLU_144121_1_0_5"/>
<name>N6UFA6_9HYPH</name>
<gene>
    <name evidence="2" type="ORF">BBbe_08990</name>
</gene>
<dbReference type="eggNOG" id="COG5462">
    <property type="taxonomic scope" value="Bacteria"/>
</dbReference>
<keyword evidence="1" id="KW-1133">Transmembrane helix</keyword>
<dbReference type="OrthoDB" id="7165680at2"/>